<feature type="region of interest" description="Disordered" evidence="5">
    <location>
        <begin position="338"/>
        <end position="357"/>
    </location>
</feature>
<dbReference type="eggNOG" id="KOG1084">
    <property type="taxonomic scope" value="Eukaryota"/>
</dbReference>
<evidence type="ECO:0008006" key="10">
    <source>
        <dbReference type="Google" id="ProtNLM"/>
    </source>
</evidence>
<dbReference type="OrthoDB" id="512616at2759"/>
<dbReference type="HOGENOM" id="CLU_558100_0_0_1"/>
<dbReference type="InterPro" id="IPR013083">
    <property type="entry name" value="Znf_RING/FYVE/PHD"/>
</dbReference>
<dbReference type="Pfam" id="PF26054">
    <property type="entry name" value="PHD_G2E3"/>
    <property type="match status" value="1"/>
</dbReference>
<dbReference type="GeneID" id="6499386"/>
<dbReference type="PROSITE" id="PS51805">
    <property type="entry name" value="EPHD"/>
    <property type="match status" value="1"/>
</dbReference>
<dbReference type="InterPro" id="IPR011011">
    <property type="entry name" value="Znf_FYVE_PHD"/>
</dbReference>
<evidence type="ECO:0000313" key="9">
    <source>
        <dbReference type="Proteomes" id="UP000007801"/>
    </source>
</evidence>
<dbReference type="SUPFAM" id="SSF57903">
    <property type="entry name" value="FYVE/PHD zinc finger"/>
    <property type="match status" value="1"/>
</dbReference>
<evidence type="ECO:0000256" key="2">
    <source>
        <dbReference type="ARBA" id="ARBA00022771"/>
    </source>
</evidence>
<evidence type="ECO:0000256" key="4">
    <source>
        <dbReference type="PROSITE-ProRule" id="PRU00175"/>
    </source>
</evidence>
<evidence type="ECO:0000256" key="5">
    <source>
        <dbReference type="SAM" id="MobiDB-lite"/>
    </source>
</evidence>
<dbReference type="STRING" id="7217.B3M1K7"/>
<dbReference type="AlphaFoldDB" id="B3M1K7"/>
<sequence length="441" mass="50571">MKTCDICGIKSHESGDDPFMFGQWKSLSNVTVHYFCLLLSTKLPQRGDDSVGILGFLLTDIRKEIAQARHRKCEYCSKMGANVSCHKCGDLFHMPCAVTNRCTIEFCGNFISYCDTCRPLDDYKTQILKNPPKKQSCVICFETIHSCYLHCVSYGDCCRLGFAHMMCMRKYAMSSGYYLRCPWCRNSKFRDLIRLQSIFVPDRDAAWELEPNAYRDLHRSVFRCDQEECICPKGRQFTNKTWSILMCKFCTVSGVHSKCLVGTQGVDKISDIPKDFKCTICVQIIKSRAENLETSLYIRKNGPKSSEGAAIDSQEPVFSDDNCVDPGTSNQEFISLTSTSLPSNTSSLPPPPQSDKDKERLWIQKSFNVRGEPFLYLVVYKTDGPKCLGTCTYRFHEDDPRISDKSFEALELIEVSEEDIWFYHDDCHYWEENKHLDSCQQ</sequence>
<dbReference type="FunCoup" id="B3M1K7">
    <property type="interactions" value="406"/>
</dbReference>
<name>B3M1K7_DROAN</name>
<reference evidence="8 9" key="1">
    <citation type="journal article" date="2007" name="Nature">
        <title>Evolution of genes and genomes on the Drosophila phylogeny.</title>
        <authorList>
            <consortium name="Drosophila 12 Genomes Consortium"/>
            <person name="Clark A.G."/>
            <person name="Eisen M.B."/>
            <person name="Smith D.R."/>
            <person name="Bergman C.M."/>
            <person name="Oliver B."/>
            <person name="Markow T.A."/>
            <person name="Kaufman T.C."/>
            <person name="Kellis M."/>
            <person name="Gelbart W."/>
            <person name="Iyer V.N."/>
            <person name="Pollard D.A."/>
            <person name="Sackton T.B."/>
            <person name="Larracuente A.M."/>
            <person name="Singh N.D."/>
            <person name="Abad J.P."/>
            <person name="Abt D.N."/>
            <person name="Adryan B."/>
            <person name="Aguade M."/>
            <person name="Akashi H."/>
            <person name="Anderson W.W."/>
            <person name="Aquadro C.F."/>
            <person name="Ardell D.H."/>
            <person name="Arguello R."/>
            <person name="Artieri C.G."/>
            <person name="Barbash D.A."/>
            <person name="Barker D."/>
            <person name="Barsanti P."/>
            <person name="Batterham P."/>
            <person name="Batzoglou S."/>
            <person name="Begun D."/>
            <person name="Bhutkar A."/>
            <person name="Blanco E."/>
            <person name="Bosak S.A."/>
            <person name="Bradley R.K."/>
            <person name="Brand A.D."/>
            <person name="Brent M.R."/>
            <person name="Brooks A.N."/>
            <person name="Brown R.H."/>
            <person name="Butlin R.K."/>
            <person name="Caggese C."/>
            <person name="Calvi B.R."/>
            <person name="Bernardo de Carvalho A."/>
            <person name="Caspi A."/>
            <person name="Castrezana S."/>
            <person name="Celniker S.E."/>
            <person name="Chang J.L."/>
            <person name="Chapple C."/>
            <person name="Chatterji S."/>
            <person name="Chinwalla A."/>
            <person name="Civetta A."/>
            <person name="Clifton S.W."/>
            <person name="Comeron J.M."/>
            <person name="Costello J.C."/>
            <person name="Coyne J.A."/>
            <person name="Daub J."/>
            <person name="David R.G."/>
            <person name="Delcher A.L."/>
            <person name="Delehaunty K."/>
            <person name="Do C.B."/>
            <person name="Ebling H."/>
            <person name="Edwards K."/>
            <person name="Eickbush T."/>
            <person name="Evans J.D."/>
            <person name="Filipski A."/>
            <person name="Findeiss S."/>
            <person name="Freyhult E."/>
            <person name="Fulton L."/>
            <person name="Fulton R."/>
            <person name="Garcia A.C."/>
            <person name="Gardiner A."/>
            <person name="Garfield D.A."/>
            <person name="Garvin B.E."/>
            <person name="Gibson G."/>
            <person name="Gilbert D."/>
            <person name="Gnerre S."/>
            <person name="Godfrey J."/>
            <person name="Good R."/>
            <person name="Gotea V."/>
            <person name="Gravely B."/>
            <person name="Greenberg A.J."/>
            <person name="Griffiths-Jones S."/>
            <person name="Gross S."/>
            <person name="Guigo R."/>
            <person name="Gustafson E.A."/>
            <person name="Haerty W."/>
            <person name="Hahn M.W."/>
            <person name="Halligan D.L."/>
            <person name="Halpern A.L."/>
            <person name="Halter G.M."/>
            <person name="Han M.V."/>
            <person name="Heger A."/>
            <person name="Hillier L."/>
            <person name="Hinrichs A.S."/>
            <person name="Holmes I."/>
            <person name="Hoskins R.A."/>
            <person name="Hubisz M.J."/>
            <person name="Hultmark D."/>
            <person name="Huntley M.A."/>
            <person name="Jaffe D.B."/>
            <person name="Jagadeeshan S."/>
            <person name="Jeck W.R."/>
            <person name="Johnson J."/>
            <person name="Jones C.D."/>
            <person name="Jordan W.C."/>
            <person name="Karpen G.H."/>
            <person name="Kataoka E."/>
            <person name="Keightley P.D."/>
            <person name="Kheradpour P."/>
            <person name="Kirkness E.F."/>
            <person name="Koerich L.B."/>
            <person name="Kristiansen K."/>
            <person name="Kudrna D."/>
            <person name="Kulathinal R.J."/>
            <person name="Kumar S."/>
            <person name="Kwok R."/>
            <person name="Lander E."/>
            <person name="Langley C.H."/>
            <person name="Lapoint R."/>
            <person name="Lazzaro B.P."/>
            <person name="Lee S.J."/>
            <person name="Levesque L."/>
            <person name="Li R."/>
            <person name="Lin C.F."/>
            <person name="Lin M.F."/>
            <person name="Lindblad-Toh K."/>
            <person name="Llopart A."/>
            <person name="Long M."/>
            <person name="Low L."/>
            <person name="Lozovsky E."/>
            <person name="Lu J."/>
            <person name="Luo M."/>
            <person name="Machado C.A."/>
            <person name="Makalowski W."/>
            <person name="Marzo M."/>
            <person name="Matsuda M."/>
            <person name="Matzkin L."/>
            <person name="McAllister B."/>
            <person name="McBride C.S."/>
            <person name="McKernan B."/>
            <person name="McKernan K."/>
            <person name="Mendez-Lago M."/>
            <person name="Minx P."/>
            <person name="Mollenhauer M.U."/>
            <person name="Montooth K."/>
            <person name="Mount S.M."/>
            <person name="Mu X."/>
            <person name="Myers E."/>
            <person name="Negre B."/>
            <person name="Newfeld S."/>
            <person name="Nielsen R."/>
            <person name="Noor M.A."/>
            <person name="O'Grady P."/>
            <person name="Pachter L."/>
            <person name="Papaceit M."/>
            <person name="Parisi M.J."/>
            <person name="Parisi M."/>
            <person name="Parts L."/>
            <person name="Pedersen J.S."/>
            <person name="Pesole G."/>
            <person name="Phillippy A.M."/>
            <person name="Ponting C.P."/>
            <person name="Pop M."/>
            <person name="Porcelli D."/>
            <person name="Powell J.R."/>
            <person name="Prohaska S."/>
            <person name="Pruitt K."/>
            <person name="Puig M."/>
            <person name="Quesneville H."/>
            <person name="Ram K.R."/>
            <person name="Rand D."/>
            <person name="Rasmussen M.D."/>
            <person name="Reed L.K."/>
            <person name="Reenan R."/>
            <person name="Reily A."/>
            <person name="Remington K.A."/>
            <person name="Rieger T.T."/>
            <person name="Ritchie M.G."/>
            <person name="Robin C."/>
            <person name="Rogers Y.H."/>
            <person name="Rohde C."/>
            <person name="Rozas J."/>
            <person name="Rubenfield M.J."/>
            <person name="Ruiz A."/>
            <person name="Russo S."/>
            <person name="Salzberg S.L."/>
            <person name="Sanchez-Gracia A."/>
            <person name="Saranga D.J."/>
            <person name="Sato H."/>
            <person name="Schaeffer S.W."/>
            <person name="Schatz M.C."/>
            <person name="Schlenke T."/>
            <person name="Schwartz R."/>
            <person name="Segarra C."/>
            <person name="Singh R.S."/>
            <person name="Sirot L."/>
            <person name="Sirota M."/>
            <person name="Sisneros N.B."/>
            <person name="Smith C.D."/>
            <person name="Smith T.F."/>
            <person name="Spieth J."/>
            <person name="Stage D.E."/>
            <person name="Stark A."/>
            <person name="Stephan W."/>
            <person name="Strausberg R.L."/>
            <person name="Strempel S."/>
            <person name="Sturgill D."/>
            <person name="Sutton G."/>
            <person name="Sutton G.G."/>
            <person name="Tao W."/>
            <person name="Teichmann S."/>
            <person name="Tobari Y.N."/>
            <person name="Tomimura Y."/>
            <person name="Tsolas J.M."/>
            <person name="Valente V.L."/>
            <person name="Venter E."/>
            <person name="Venter J.C."/>
            <person name="Vicario S."/>
            <person name="Vieira F.G."/>
            <person name="Vilella A.J."/>
            <person name="Villasante A."/>
            <person name="Walenz B."/>
            <person name="Wang J."/>
            <person name="Wasserman M."/>
            <person name="Watts T."/>
            <person name="Wilson D."/>
            <person name="Wilson R.K."/>
            <person name="Wing R.A."/>
            <person name="Wolfner M.F."/>
            <person name="Wong A."/>
            <person name="Wong G.K."/>
            <person name="Wu C.I."/>
            <person name="Wu G."/>
            <person name="Yamamoto D."/>
            <person name="Yang H.P."/>
            <person name="Yang S.P."/>
            <person name="Yorke J.A."/>
            <person name="Yoshida K."/>
            <person name="Zdobnov E."/>
            <person name="Zhang P."/>
            <person name="Zhang Y."/>
            <person name="Zimin A.V."/>
            <person name="Baldwin J."/>
            <person name="Abdouelleil A."/>
            <person name="Abdulkadir J."/>
            <person name="Abebe A."/>
            <person name="Abera B."/>
            <person name="Abreu J."/>
            <person name="Acer S.C."/>
            <person name="Aftuck L."/>
            <person name="Alexander A."/>
            <person name="An P."/>
            <person name="Anderson E."/>
            <person name="Anderson S."/>
            <person name="Arachi H."/>
            <person name="Azer M."/>
            <person name="Bachantsang P."/>
            <person name="Barry A."/>
            <person name="Bayul T."/>
            <person name="Berlin A."/>
            <person name="Bessette D."/>
            <person name="Bloom T."/>
            <person name="Blye J."/>
            <person name="Boguslavskiy L."/>
            <person name="Bonnet C."/>
            <person name="Boukhgalter B."/>
            <person name="Bourzgui I."/>
            <person name="Brown A."/>
            <person name="Cahill P."/>
            <person name="Channer S."/>
            <person name="Cheshatsang Y."/>
            <person name="Chuda L."/>
            <person name="Citroen M."/>
            <person name="Collymore A."/>
            <person name="Cooke P."/>
            <person name="Costello M."/>
            <person name="D'Aco K."/>
            <person name="Daza R."/>
            <person name="De Haan G."/>
            <person name="DeGray S."/>
            <person name="DeMaso C."/>
            <person name="Dhargay N."/>
            <person name="Dooley K."/>
            <person name="Dooley E."/>
            <person name="Doricent M."/>
            <person name="Dorje P."/>
            <person name="Dorjee K."/>
            <person name="Dupes A."/>
            <person name="Elong R."/>
            <person name="Falk J."/>
            <person name="Farina A."/>
            <person name="Faro S."/>
            <person name="Ferguson D."/>
            <person name="Fisher S."/>
            <person name="Foley C.D."/>
            <person name="Franke A."/>
            <person name="Friedrich D."/>
            <person name="Gadbois L."/>
            <person name="Gearin G."/>
            <person name="Gearin C.R."/>
            <person name="Giannoukos G."/>
            <person name="Goode T."/>
            <person name="Graham J."/>
            <person name="Grandbois E."/>
            <person name="Grewal S."/>
            <person name="Gyaltsen K."/>
            <person name="Hafez N."/>
            <person name="Hagos B."/>
            <person name="Hall J."/>
            <person name="Henson C."/>
            <person name="Hollinger A."/>
            <person name="Honan T."/>
            <person name="Huard M.D."/>
            <person name="Hughes L."/>
            <person name="Hurhula B."/>
            <person name="Husby M.E."/>
            <person name="Kamat A."/>
            <person name="Kanga B."/>
            <person name="Kashin S."/>
            <person name="Khazanovich D."/>
            <person name="Kisner P."/>
            <person name="Lance K."/>
            <person name="Lara M."/>
            <person name="Lee W."/>
            <person name="Lennon N."/>
            <person name="Letendre F."/>
            <person name="LeVine R."/>
            <person name="Lipovsky A."/>
            <person name="Liu X."/>
            <person name="Liu J."/>
            <person name="Liu S."/>
            <person name="Lokyitsang T."/>
            <person name="Lokyitsang Y."/>
            <person name="Lubonja R."/>
            <person name="Lui A."/>
            <person name="MacDonald P."/>
            <person name="Magnisalis V."/>
            <person name="Maru K."/>
            <person name="Matthews C."/>
            <person name="McCusker W."/>
            <person name="McDonough S."/>
            <person name="Mehta T."/>
            <person name="Meldrim J."/>
            <person name="Meneus L."/>
            <person name="Mihai O."/>
            <person name="Mihalev A."/>
            <person name="Mihova T."/>
            <person name="Mittelman R."/>
            <person name="Mlenga V."/>
            <person name="Montmayeur A."/>
            <person name="Mulrain L."/>
            <person name="Navidi A."/>
            <person name="Naylor J."/>
            <person name="Negash T."/>
            <person name="Nguyen T."/>
            <person name="Nguyen N."/>
            <person name="Nicol R."/>
            <person name="Norbu C."/>
            <person name="Norbu N."/>
            <person name="Novod N."/>
            <person name="O'Neill B."/>
            <person name="Osman S."/>
            <person name="Markiewicz E."/>
            <person name="Oyono O.L."/>
            <person name="Patti C."/>
            <person name="Phunkhang P."/>
            <person name="Pierre F."/>
            <person name="Priest M."/>
            <person name="Raghuraman S."/>
            <person name="Rege F."/>
            <person name="Reyes R."/>
            <person name="Rise C."/>
            <person name="Rogov P."/>
            <person name="Ross K."/>
            <person name="Ryan E."/>
            <person name="Settipalli S."/>
            <person name="Shea T."/>
            <person name="Sherpa N."/>
            <person name="Shi L."/>
            <person name="Shih D."/>
            <person name="Sparrow T."/>
            <person name="Spaulding J."/>
            <person name="Stalker J."/>
            <person name="Stange-Thomann N."/>
            <person name="Stavropoulos S."/>
            <person name="Stone C."/>
            <person name="Strader C."/>
            <person name="Tesfaye S."/>
            <person name="Thomson T."/>
            <person name="Thoulutsang Y."/>
            <person name="Thoulutsang D."/>
            <person name="Topham K."/>
            <person name="Topping I."/>
            <person name="Tsamla T."/>
            <person name="Vassiliev H."/>
            <person name="Vo A."/>
            <person name="Wangchuk T."/>
            <person name="Wangdi T."/>
            <person name="Weiand M."/>
            <person name="Wilkinson J."/>
            <person name="Wilson A."/>
            <person name="Yadav S."/>
            <person name="Young G."/>
            <person name="Yu Q."/>
            <person name="Zembek L."/>
            <person name="Zhong D."/>
            <person name="Zimmer A."/>
            <person name="Zwirko Z."/>
            <person name="Jaffe D.B."/>
            <person name="Alvarez P."/>
            <person name="Brockman W."/>
            <person name="Butler J."/>
            <person name="Chin C."/>
            <person name="Gnerre S."/>
            <person name="Grabherr M."/>
            <person name="Kleber M."/>
            <person name="Mauceli E."/>
            <person name="MacCallum I."/>
        </authorList>
    </citation>
    <scope>NUCLEOTIDE SEQUENCE [LARGE SCALE GENOMIC DNA]</scope>
    <source>
        <strain evidence="9">Tucson 14024-0371.13</strain>
    </source>
</reference>
<gene>
    <name evidence="8" type="primary">Dana\GF16590</name>
    <name evidence="8" type="synonym">dana_GLEANR_17859</name>
    <name evidence="8" type="ORF">GF16590</name>
</gene>
<dbReference type="InParanoid" id="B3M1K7"/>
<feature type="domain" description="RING-type" evidence="6">
    <location>
        <begin position="137"/>
        <end position="185"/>
    </location>
</feature>
<dbReference type="Proteomes" id="UP000007801">
    <property type="component" value="Unassembled WGS sequence"/>
</dbReference>
<dbReference type="Pfam" id="PF13771">
    <property type="entry name" value="zf-HC5HC2H"/>
    <property type="match status" value="1"/>
</dbReference>
<dbReference type="PROSITE" id="PS50089">
    <property type="entry name" value="ZF_RING_2"/>
    <property type="match status" value="1"/>
</dbReference>
<proteinExistence type="predicted"/>
<evidence type="ECO:0000259" key="7">
    <source>
        <dbReference type="PROSITE" id="PS51805"/>
    </source>
</evidence>
<dbReference type="Gene3D" id="3.30.40.10">
    <property type="entry name" value="Zinc/RING finger domain, C3HC4 (zinc finger)"/>
    <property type="match status" value="2"/>
</dbReference>
<keyword evidence="1" id="KW-0479">Metal-binding</keyword>
<dbReference type="PANTHER" id="PTHR12420">
    <property type="entry name" value="PHD FINGER PROTEIN"/>
    <property type="match status" value="1"/>
</dbReference>
<dbReference type="InterPro" id="IPR051188">
    <property type="entry name" value="PHD-type_Zinc_Finger"/>
</dbReference>
<organism evidence="8 9">
    <name type="scientific">Drosophila ananassae</name>
    <name type="common">Fruit fly</name>
    <dbReference type="NCBI Taxonomy" id="7217"/>
    <lineage>
        <taxon>Eukaryota</taxon>
        <taxon>Metazoa</taxon>
        <taxon>Ecdysozoa</taxon>
        <taxon>Arthropoda</taxon>
        <taxon>Hexapoda</taxon>
        <taxon>Insecta</taxon>
        <taxon>Pterygota</taxon>
        <taxon>Neoptera</taxon>
        <taxon>Endopterygota</taxon>
        <taxon>Diptera</taxon>
        <taxon>Brachycera</taxon>
        <taxon>Muscomorpha</taxon>
        <taxon>Ephydroidea</taxon>
        <taxon>Drosophilidae</taxon>
        <taxon>Drosophila</taxon>
        <taxon>Sophophora</taxon>
    </lineage>
</organism>
<evidence type="ECO:0000259" key="6">
    <source>
        <dbReference type="PROSITE" id="PS50089"/>
    </source>
</evidence>
<keyword evidence="3" id="KW-0862">Zinc</keyword>
<dbReference type="InterPro" id="IPR001965">
    <property type="entry name" value="Znf_PHD"/>
</dbReference>
<dbReference type="InterPro" id="IPR034732">
    <property type="entry name" value="EPHD"/>
</dbReference>
<dbReference type="GO" id="GO:0008270">
    <property type="term" value="F:zinc ion binding"/>
    <property type="evidence" value="ECO:0007669"/>
    <property type="project" value="UniProtKB-KW"/>
</dbReference>
<protein>
    <recommendedName>
        <fullName evidence="10">PHD-type domain-containing protein</fullName>
    </recommendedName>
</protein>
<dbReference type="InterPro" id="IPR001841">
    <property type="entry name" value="Znf_RING"/>
</dbReference>
<keyword evidence="9" id="KW-1185">Reference proteome</keyword>
<dbReference type="PhylomeDB" id="B3M1K7"/>
<feature type="domain" description="PHD-type" evidence="7">
    <location>
        <begin position="1"/>
        <end position="118"/>
    </location>
</feature>
<keyword evidence="2 4" id="KW-0863">Zinc-finger</keyword>
<dbReference type="SMART" id="SM00249">
    <property type="entry name" value="PHD"/>
    <property type="match status" value="2"/>
</dbReference>
<evidence type="ECO:0000313" key="8">
    <source>
        <dbReference type="EMBL" id="EDV43298.1"/>
    </source>
</evidence>
<dbReference type="EMBL" id="CH902617">
    <property type="protein sequence ID" value="EDV43298.1"/>
    <property type="molecule type" value="Genomic_DNA"/>
</dbReference>
<evidence type="ECO:0000256" key="3">
    <source>
        <dbReference type="ARBA" id="ARBA00022833"/>
    </source>
</evidence>
<dbReference type="PANTHER" id="PTHR12420:SF42">
    <property type="entry name" value="G2_M PHASE-SPECIFIC E3 UBIQUITIN-PROTEIN LIGASE"/>
    <property type="match status" value="1"/>
</dbReference>
<dbReference type="OMA" id="NVTYGDC"/>
<dbReference type="InterPro" id="IPR059102">
    <property type="entry name" value="PHD_PHF7/G2E3-like"/>
</dbReference>
<evidence type="ECO:0000256" key="1">
    <source>
        <dbReference type="ARBA" id="ARBA00022723"/>
    </source>
</evidence>
<dbReference type="GO" id="GO:0005634">
    <property type="term" value="C:nucleus"/>
    <property type="evidence" value="ECO:0007669"/>
    <property type="project" value="TreeGrafter"/>
</dbReference>
<accession>B3M1K7</accession>
<feature type="compositionally biased region" description="Low complexity" evidence="5">
    <location>
        <begin position="338"/>
        <end position="347"/>
    </location>
</feature>
<dbReference type="KEGG" id="dan:6499386"/>